<evidence type="ECO:0000313" key="1">
    <source>
        <dbReference type="EMBL" id="MCD9559375.1"/>
    </source>
</evidence>
<dbReference type="EMBL" id="JACEIK010002142">
    <property type="protein sequence ID" value="MCD9559375.1"/>
    <property type="molecule type" value="Genomic_DNA"/>
</dbReference>
<gene>
    <name evidence="1" type="primary">GATA3_3</name>
    <name evidence="1" type="ORF">HAX54_017298</name>
</gene>
<comment type="caution">
    <text evidence="1">The sequence shown here is derived from an EMBL/GenBank/DDBJ whole genome shotgun (WGS) entry which is preliminary data.</text>
</comment>
<organism evidence="1 2">
    <name type="scientific">Datura stramonium</name>
    <name type="common">Jimsonweed</name>
    <name type="synonym">Common thornapple</name>
    <dbReference type="NCBI Taxonomy" id="4076"/>
    <lineage>
        <taxon>Eukaryota</taxon>
        <taxon>Viridiplantae</taxon>
        <taxon>Streptophyta</taxon>
        <taxon>Embryophyta</taxon>
        <taxon>Tracheophyta</taxon>
        <taxon>Spermatophyta</taxon>
        <taxon>Magnoliopsida</taxon>
        <taxon>eudicotyledons</taxon>
        <taxon>Gunneridae</taxon>
        <taxon>Pentapetalae</taxon>
        <taxon>asterids</taxon>
        <taxon>lamiids</taxon>
        <taxon>Solanales</taxon>
        <taxon>Solanaceae</taxon>
        <taxon>Solanoideae</taxon>
        <taxon>Datureae</taxon>
        <taxon>Datura</taxon>
    </lineage>
</organism>
<proteinExistence type="predicted"/>
<sequence>MVRISDILFHFSYLVDLSRRKLVLEMMSVPDLTQDQVTYRQQKIRVQKQPPHVQPATSMNFKEGYHSNVLNSTDFSINFDKPPRGVYIPQPLTVPPSPNDYSLN</sequence>
<reference evidence="1 2" key="1">
    <citation type="journal article" date="2021" name="BMC Genomics">
        <title>Datura genome reveals duplications of psychoactive alkaloid biosynthetic genes and high mutation rate following tissue culture.</title>
        <authorList>
            <person name="Rajewski A."/>
            <person name="Carter-House D."/>
            <person name="Stajich J."/>
            <person name="Litt A."/>
        </authorList>
    </citation>
    <scope>NUCLEOTIDE SEQUENCE [LARGE SCALE GENOMIC DNA]</scope>
    <source>
        <strain evidence="1">AR-01</strain>
    </source>
</reference>
<dbReference type="Proteomes" id="UP000823775">
    <property type="component" value="Unassembled WGS sequence"/>
</dbReference>
<protein>
    <submittedName>
        <fullName evidence="1">Trans-acting T-cell-specific transcription factor GATA-3</fullName>
    </submittedName>
</protein>
<evidence type="ECO:0000313" key="2">
    <source>
        <dbReference type="Proteomes" id="UP000823775"/>
    </source>
</evidence>
<name>A0ABS8UL61_DATST</name>
<keyword evidence="2" id="KW-1185">Reference proteome</keyword>
<accession>A0ABS8UL61</accession>